<keyword evidence="2" id="KW-1185">Reference proteome</keyword>
<feature type="non-terminal residue" evidence="1">
    <location>
        <position position="1"/>
    </location>
</feature>
<dbReference type="EMBL" id="KK107185">
    <property type="protein sequence ID" value="EZA55826.1"/>
    <property type="molecule type" value="Genomic_DNA"/>
</dbReference>
<protein>
    <submittedName>
        <fullName evidence="1">Uncharacterized protein</fullName>
    </submittedName>
</protein>
<sequence>AHIWKAHPLGTAVLSSSSNESTVGREADILLGERSMGLIAPPFIPVVDTRLSTIIKTLVRHCSCEINPRAFPNDSVVRIK</sequence>
<evidence type="ECO:0000313" key="1">
    <source>
        <dbReference type="EMBL" id="EZA55826.1"/>
    </source>
</evidence>
<name>A0A026WJH0_OOCBI</name>
<reference evidence="1 2" key="1">
    <citation type="journal article" date="2014" name="Curr. Biol.">
        <title>The genome of the clonal raider ant Cerapachys biroi.</title>
        <authorList>
            <person name="Oxley P.R."/>
            <person name="Ji L."/>
            <person name="Fetter-Pruneda I."/>
            <person name="McKenzie S.K."/>
            <person name="Li C."/>
            <person name="Hu H."/>
            <person name="Zhang G."/>
            <person name="Kronauer D.J."/>
        </authorList>
    </citation>
    <scope>NUCLEOTIDE SEQUENCE [LARGE SCALE GENOMIC DNA]</scope>
</reference>
<gene>
    <name evidence="1" type="ORF">X777_04001</name>
</gene>
<dbReference type="AlphaFoldDB" id="A0A026WJH0"/>
<evidence type="ECO:0000313" key="2">
    <source>
        <dbReference type="Proteomes" id="UP000053097"/>
    </source>
</evidence>
<accession>A0A026WJH0</accession>
<organism evidence="1 2">
    <name type="scientific">Ooceraea biroi</name>
    <name type="common">Clonal raider ant</name>
    <name type="synonym">Cerapachys biroi</name>
    <dbReference type="NCBI Taxonomy" id="2015173"/>
    <lineage>
        <taxon>Eukaryota</taxon>
        <taxon>Metazoa</taxon>
        <taxon>Ecdysozoa</taxon>
        <taxon>Arthropoda</taxon>
        <taxon>Hexapoda</taxon>
        <taxon>Insecta</taxon>
        <taxon>Pterygota</taxon>
        <taxon>Neoptera</taxon>
        <taxon>Endopterygota</taxon>
        <taxon>Hymenoptera</taxon>
        <taxon>Apocrita</taxon>
        <taxon>Aculeata</taxon>
        <taxon>Formicoidea</taxon>
        <taxon>Formicidae</taxon>
        <taxon>Dorylinae</taxon>
        <taxon>Ooceraea</taxon>
    </lineage>
</organism>
<proteinExistence type="predicted"/>
<dbReference type="Proteomes" id="UP000053097">
    <property type="component" value="Unassembled WGS sequence"/>
</dbReference>